<reference evidence="2 3" key="1">
    <citation type="submission" date="2020-04" db="EMBL/GenBank/DDBJ databases">
        <authorList>
            <person name="Laetsch R D."/>
            <person name="Stevens L."/>
            <person name="Kumar S."/>
            <person name="Blaxter L. M."/>
        </authorList>
    </citation>
    <scope>NUCLEOTIDE SEQUENCE [LARGE SCALE GENOMIC DNA]</scope>
</reference>
<feature type="compositionally biased region" description="Basic and acidic residues" evidence="1">
    <location>
        <begin position="10"/>
        <end position="19"/>
    </location>
</feature>
<comment type="caution">
    <text evidence="2">The sequence shown here is derived from an EMBL/GenBank/DDBJ whole genome shotgun (WGS) entry which is preliminary data.</text>
</comment>
<name>A0A8S1ERC2_9PELO</name>
<dbReference type="EMBL" id="CADEPM010000003">
    <property type="protein sequence ID" value="CAB3403436.1"/>
    <property type="molecule type" value="Genomic_DNA"/>
</dbReference>
<evidence type="ECO:0000256" key="1">
    <source>
        <dbReference type="SAM" id="MobiDB-lite"/>
    </source>
</evidence>
<keyword evidence="3" id="KW-1185">Reference proteome</keyword>
<sequence length="90" mass="10045">MSSTNSSDGSRQESIEERVTFSTTIDDDADDADQIYHSMNLNLIDECDMCVLENGRMFYIQYAAGVDLNPGKMRGVQTARLTACAIHPHR</sequence>
<organism evidence="2 3">
    <name type="scientific">Caenorhabditis bovis</name>
    <dbReference type="NCBI Taxonomy" id="2654633"/>
    <lineage>
        <taxon>Eukaryota</taxon>
        <taxon>Metazoa</taxon>
        <taxon>Ecdysozoa</taxon>
        <taxon>Nematoda</taxon>
        <taxon>Chromadorea</taxon>
        <taxon>Rhabditida</taxon>
        <taxon>Rhabditina</taxon>
        <taxon>Rhabditomorpha</taxon>
        <taxon>Rhabditoidea</taxon>
        <taxon>Rhabditidae</taxon>
        <taxon>Peloderinae</taxon>
        <taxon>Caenorhabditis</taxon>
    </lineage>
</organism>
<gene>
    <name evidence="2" type="ORF">CBOVIS_LOCUS5909</name>
</gene>
<dbReference type="Proteomes" id="UP000494206">
    <property type="component" value="Unassembled WGS sequence"/>
</dbReference>
<feature type="region of interest" description="Disordered" evidence="1">
    <location>
        <begin position="1"/>
        <end position="26"/>
    </location>
</feature>
<protein>
    <submittedName>
        <fullName evidence="2">Uncharacterized protein</fullName>
    </submittedName>
</protein>
<accession>A0A8S1ERC2</accession>
<evidence type="ECO:0000313" key="2">
    <source>
        <dbReference type="EMBL" id="CAB3403436.1"/>
    </source>
</evidence>
<evidence type="ECO:0000313" key="3">
    <source>
        <dbReference type="Proteomes" id="UP000494206"/>
    </source>
</evidence>
<proteinExistence type="predicted"/>
<dbReference type="AlphaFoldDB" id="A0A8S1ERC2"/>
<dbReference type="OrthoDB" id="5875361at2759"/>